<accession>A0A518BK96</accession>
<evidence type="ECO:0000313" key="3">
    <source>
        <dbReference type="Proteomes" id="UP000316921"/>
    </source>
</evidence>
<dbReference type="AlphaFoldDB" id="A0A518BK96"/>
<evidence type="ECO:0000256" key="1">
    <source>
        <dbReference type="SAM" id="Phobius"/>
    </source>
</evidence>
<feature type="transmembrane region" description="Helical" evidence="1">
    <location>
        <begin position="211"/>
        <end position="229"/>
    </location>
</feature>
<feature type="transmembrane region" description="Helical" evidence="1">
    <location>
        <begin position="123"/>
        <end position="147"/>
    </location>
</feature>
<keyword evidence="1" id="KW-1133">Transmembrane helix</keyword>
<dbReference type="Proteomes" id="UP000316921">
    <property type="component" value="Chromosome"/>
</dbReference>
<keyword evidence="1" id="KW-0472">Membrane</keyword>
<dbReference type="RefSeq" id="WP_145065516.1">
    <property type="nucleotide sequence ID" value="NZ_CP036287.1"/>
</dbReference>
<dbReference type="KEGG" id="pbap:Pla133_24770"/>
<reference evidence="2 3" key="1">
    <citation type="submission" date="2019-02" db="EMBL/GenBank/DDBJ databases">
        <title>Deep-cultivation of Planctomycetes and their phenomic and genomic characterization uncovers novel biology.</title>
        <authorList>
            <person name="Wiegand S."/>
            <person name="Jogler M."/>
            <person name="Boedeker C."/>
            <person name="Pinto D."/>
            <person name="Vollmers J."/>
            <person name="Rivas-Marin E."/>
            <person name="Kohn T."/>
            <person name="Peeters S.H."/>
            <person name="Heuer A."/>
            <person name="Rast P."/>
            <person name="Oberbeckmann S."/>
            <person name="Bunk B."/>
            <person name="Jeske O."/>
            <person name="Meyerdierks A."/>
            <person name="Storesund J.E."/>
            <person name="Kallscheuer N."/>
            <person name="Luecker S."/>
            <person name="Lage O.M."/>
            <person name="Pohl T."/>
            <person name="Merkel B.J."/>
            <person name="Hornburger P."/>
            <person name="Mueller R.-W."/>
            <person name="Bruemmer F."/>
            <person name="Labrenz M."/>
            <person name="Spormann A.M."/>
            <person name="Op den Camp H."/>
            <person name="Overmann J."/>
            <person name="Amann R."/>
            <person name="Jetten M.S.M."/>
            <person name="Mascher T."/>
            <person name="Medema M.H."/>
            <person name="Devos D.P."/>
            <person name="Kaster A.-K."/>
            <person name="Ovreas L."/>
            <person name="Rohde M."/>
            <person name="Galperin M.Y."/>
            <person name="Jogler C."/>
        </authorList>
    </citation>
    <scope>NUCLEOTIDE SEQUENCE [LARGE SCALE GENOMIC DNA]</scope>
    <source>
        <strain evidence="2 3">Pla133</strain>
    </source>
</reference>
<sequence length="625" mass="65770">MGSIDAQGGRAGHSIRLVWSLVSVLVLAGALLMVWGSLHAGPVSEDSAALGYVHREGPWADLWGAQYGLRTVLFWRPLVTASLGLQEAVSGSAMLPLRVFNLACHVLSALLAAALARRLGGGWLAAAAAVAIAITFPYQGGTVTWIVGRVDSQCLPLVLLTAWASLAGRRWTAGLAALAALATKEAGAAAPLVAAALLWGRGDSVAATLRGALPAAVGTAVGLVARTLALGEIVGGYAPEGRPVGGDLWGGLTSAAVSLGNLPLALPALVVLGLLAGRARPRAIVGAALAALATVLPLVPLLDAGDLELVHRRWMLAPDVFLGLTLALCLGAPGPGRRARLVPTLAALSILLLVVGQRAQDARLDVRRWSHAANEASAHEQRTRLALEGVEPSAVPVLDATFPRVNADGSAYVAQWGVADRFREPFPSTPRPVWPWRRLFEAAQSPRGSVTTPRDGLRWPPGEAQLQVAPIVVEITDGGQPTDRVPLDLRLLADVEPGSGVELRVLGEYPGARIEFVVFTELGYGTGTWVGAPDAARIEPAADDPDGVLRSIRRLPLREVFLASNREGMPLYHVIRQAADLGAQVAYLELRAVDDARGKTDRPIAASAWIRLDLSDELRRAMLER</sequence>
<proteinExistence type="predicted"/>
<keyword evidence="1" id="KW-0812">Transmembrane</keyword>
<evidence type="ECO:0000313" key="2">
    <source>
        <dbReference type="EMBL" id="QDU67395.1"/>
    </source>
</evidence>
<feature type="transmembrane region" description="Helical" evidence="1">
    <location>
        <begin position="283"/>
        <end position="302"/>
    </location>
</feature>
<feature type="transmembrane region" description="Helical" evidence="1">
    <location>
        <begin position="249"/>
        <end position="276"/>
    </location>
</feature>
<keyword evidence="3" id="KW-1185">Reference proteome</keyword>
<name>A0A518BK96_9BACT</name>
<protein>
    <recommendedName>
        <fullName evidence="4">Glycosyltransferase RgtA/B/C/D-like domain-containing protein</fullName>
    </recommendedName>
</protein>
<organism evidence="2 3">
    <name type="scientific">Engelhardtia mirabilis</name>
    <dbReference type="NCBI Taxonomy" id="2528011"/>
    <lineage>
        <taxon>Bacteria</taxon>
        <taxon>Pseudomonadati</taxon>
        <taxon>Planctomycetota</taxon>
        <taxon>Planctomycetia</taxon>
        <taxon>Planctomycetia incertae sedis</taxon>
        <taxon>Engelhardtia</taxon>
    </lineage>
</organism>
<gene>
    <name evidence="2" type="ORF">Pla133_24770</name>
</gene>
<feature type="transmembrane region" description="Helical" evidence="1">
    <location>
        <begin position="99"/>
        <end position="116"/>
    </location>
</feature>
<dbReference type="EMBL" id="CP036287">
    <property type="protein sequence ID" value="QDU67395.1"/>
    <property type="molecule type" value="Genomic_DNA"/>
</dbReference>
<evidence type="ECO:0008006" key="4">
    <source>
        <dbReference type="Google" id="ProtNLM"/>
    </source>
</evidence>
<feature type="transmembrane region" description="Helical" evidence="1">
    <location>
        <begin position="175"/>
        <end position="199"/>
    </location>
</feature>
<feature type="transmembrane region" description="Helical" evidence="1">
    <location>
        <begin position="17"/>
        <end position="38"/>
    </location>
</feature>